<dbReference type="InterPro" id="IPR003591">
    <property type="entry name" value="Leu-rich_rpt_typical-subtyp"/>
</dbReference>
<feature type="region of interest" description="Disordered" evidence="8">
    <location>
        <begin position="1"/>
        <end position="22"/>
    </location>
</feature>
<feature type="compositionally biased region" description="Polar residues" evidence="8">
    <location>
        <begin position="1"/>
        <end position="11"/>
    </location>
</feature>
<dbReference type="AlphaFoldDB" id="A0AAW1UMQ7"/>
<comment type="caution">
    <text evidence="9">The sequence shown here is derived from an EMBL/GenBank/DDBJ whole genome shotgun (WGS) entry which is preliminary data.</text>
</comment>
<keyword evidence="6" id="KW-1133">Transmembrane helix</keyword>
<dbReference type="Proteomes" id="UP001431783">
    <property type="component" value="Unassembled WGS sequence"/>
</dbReference>
<evidence type="ECO:0000313" key="9">
    <source>
        <dbReference type="EMBL" id="KAK9881782.1"/>
    </source>
</evidence>
<dbReference type="SUPFAM" id="SSF52058">
    <property type="entry name" value="L domain-like"/>
    <property type="match status" value="1"/>
</dbReference>
<keyword evidence="7" id="KW-0472">Membrane</keyword>
<proteinExistence type="predicted"/>
<dbReference type="InterPro" id="IPR001611">
    <property type="entry name" value="Leu-rich_rpt"/>
</dbReference>
<comment type="subcellular location">
    <subcellularLocation>
        <location evidence="1">Membrane</location>
        <topology evidence="1">Single-pass type I membrane protein</topology>
    </subcellularLocation>
</comment>
<sequence>MSRPDTSCNYHNSDHLRPGSSNSTRKKINEYCIKYKMNEKLFVDCVLILVILTFVKCESKKNETIKLCLYTSQTKKVCDVYESVQVLKDQIVNGSYLYLESVNDNLQTLPENFLTNIDNIQEIWLARNNISAISPGAFKNLSYTSISLNENRIKRIESGVFTNLTEIFSILLARNLIEFIDKDAFSNMTNLREINLSHNRLKYWNSDWFSGSQLVHLDASYNSIEKLPNASFKFAQSHGKIVHKISMKYNRIKMLSNDTFFNLPEASYLYFSNNKISKVDEDIMRYTNATYFDLTGNLIECLPKNLEHFLRAQCISLKNNPLSCPCYEAILNWQTKNSNCVYHNFNKYCPSSEIE</sequence>
<keyword evidence="4" id="KW-0732">Signal</keyword>
<dbReference type="InterPro" id="IPR032675">
    <property type="entry name" value="LRR_dom_sf"/>
</dbReference>
<keyword evidence="5" id="KW-0677">Repeat</keyword>
<evidence type="ECO:0000256" key="4">
    <source>
        <dbReference type="ARBA" id="ARBA00022729"/>
    </source>
</evidence>
<name>A0AAW1UMQ7_9CUCU</name>
<dbReference type="GO" id="GO:0007409">
    <property type="term" value="P:axonogenesis"/>
    <property type="evidence" value="ECO:0007669"/>
    <property type="project" value="TreeGrafter"/>
</dbReference>
<evidence type="ECO:0000256" key="7">
    <source>
        <dbReference type="ARBA" id="ARBA00023136"/>
    </source>
</evidence>
<dbReference type="Gene3D" id="3.80.10.10">
    <property type="entry name" value="Ribonuclease Inhibitor"/>
    <property type="match status" value="2"/>
</dbReference>
<evidence type="ECO:0000256" key="2">
    <source>
        <dbReference type="ARBA" id="ARBA00022614"/>
    </source>
</evidence>
<organism evidence="9 10">
    <name type="scientific">Henosepilachna vigintioctopunctata</name>
    <dbReference type="NCBI Taxonomy" id="420089"/>
    <lineage>
        <taxon>Eukaryota</taxon>
        <taxon>Metazoa</taxon>
        <taxon>Ecdysozoa</taxon>
        <taxon>Arthropoda</taxon>
        <taxon>Hexapoda</taxon>
        <taxon>Insecta</taxon>
        <taxon>Pterygota</taxon>
        <taxon>Neoptera</taxon>
        <taxon>Endopterygota</taxon>
        <taxon>Coleoptera</taxon>
        <taxon>Polyphaga</taxon>
        <taxon>Cucujiformia</taxon>
        <taxon>Coccinelloidea</taxon>
        <taxon>Coccinellidae</taxon>
        <taxon>Epilachninae</taxon>
        <taxon>Epilachnini</taxon>
        <taxon>Henosepilachna</taxon>
    </lineage>
</organism>
<dbReference type="SMART" id="SM00369">
    <property type="entry name" value="LRR_TYP"/>
    <property type="match status" value="6"/>
</dbReference>
<protein>
    <submittedName>
        <fullName evidence="9">Uncharacterized protein</fullName>
    </submittedName>
</protein>
<dbReference type="Pfam" id="PF00560">
    <property type="entry name" value="LRR_1"/>
    <property type="match status" value="1"/>
</dbReference>
<dbReference type="PANTHER" id="PTHR45773:SF10">
    <property type="match status" value="1"/>
</dbReference>
<evidence type="ECO:0000256" key="1">
    <source>
        <dbReference type="ARBA" id="ARBA00004479"/>
    </source>
</evidence>
<evidence type="ECO:0000313" key="10">
    <source>
        <dbReference type="Proteomes" id="UP001431783"/>
    </source>
</evidence>
<gene>
    <name evidence="9" type="ORF">WA026_017300</name>
</gene>
<reference evidence="9 10" key="1">
    <citation type="submission" date="2023-03" db="EMBL/GenBank/DDBJ databases">
        <title>Genome insight into feeding habits of ladybird beetles.</title>
        <authorList>
            <person name="Li H.-S."/>
            <person name="Huang Y.-H."/>
            <person name="Pang H."/>
        </authorList>
    </citation>
    <scope>NUCLEOTIDE SEQUENCE [LARGE SCALE GENOMIC DNA]</scope>
    <source>
        <strain evidence="9">SYSU_2023b</strain>
        <tissue evidence="9">Whole body</tissue>
    </source>
</reference>
<accession>A0AAW1UMQ7</accession>
<dbReference type="PANTHER" id="PTHR45773">
    <property type="entry name" value="SLIT AND NTRK-LIKE PROTEIN 4-RELATED"/>
    <property type="match status" value="1"/>
</dbReference>
<evidence type="ECO:0000256" key="8">
    <source>
        <dbReference type="SAM" id="MobiDB-lite"/>
    </source>
</evidence>
<dbReference type="Pfam" id="PF13855">
    <property type="entry name" value="LRR_8"/>
    <property type="match status" value="2"/>
</dbReference>
<dbReference type="EMBL" id="JARQZJ010000070">
    <property type="protein sequence ID" value="KAK9881782.1"/>
    <property type="molecule type" value="Genomic_DNA"/>
</dbReference>
<keyword evidence="2" id="KW-0433">Leucine-rich repeat</keyword>
<evidence type="ECO:0000256" key="6">
    <source>
        <dbReference type="ARBA" id="ARBA00022989"/>
    </source>
</evidence>
<dbReference type="GO" id="GO:0051965">
    <property type="term" value="P:positive regulation of synapse assembly"/>
    <property type="evidence" value="ECO:0007669"/>
    <property type="project" value="TreeGrafter"/>
</dbReference>
<keyword evidence="3" id="KW-0812">Transmembrane</keyword>
<evidence type="ECO:0000256" key="5">
    <source>
        <dbReference type="ARBA" id="ARBA00022737"/>
    </source>
</evidence>
<evidence type="ECO:0000256" key="3">
    <source>
        <dbReference type="ARBA" id="ARBA00022692"/>
    </source>
</evidence>
<dbReference type="GO" id="GO:0016020">
    <property type="term" value="C:membrane"/>
    <property type="evidence" value="ECO:0007669"/>
    <property type="project" value="UniProtKB-SubCell"/>
</dbReference>
<keyword evidence="10" id="KW-1185">Reference proteome</keyword>